<feature type="domain" description="ABC3 transporter permease C-terminal" evidence="7">
    <location>
        <begin position="282"/>
        <end position="395"/>
    </location>
</feature>
<feature type="transmembrane region" description="Helical" evidence="6">
    <location>
        <begin position="415"/>
        <end position="439"/>
    </location>
</feature>
<dbReference type="Pfam" id="PF12704">
    <property type="entry name" value="MacB_PCD"/>
    <property type="match status" value="1"/>
</dbReference>
<feature type="transmembrane region" description="Helical" evidence="6">
    <location>
        <begin position="726"/>
        <end position="745"/>
    </location>
</feature>
<evidence type="ECO:0000256" key="6">
    <source>
        <dbReference type="SAM" id="Phobius"/>
    </source>
</evidence>
<evidence type="ECO:0000256" key="2">
    <source>
        <dbReference type="ARBA" id="ARBA00022475"/>
    </source>
</evidence>
<dbReference type="InterPro" id="IPR003838">
    <property type="entry name" value="ABC3_permease_C"/>
</dbReference>
<keyword evidence="4 6" id="KW-1133">Transmembrane helix</keyword>
<keyword evidence="3 6" id="KW-0812">Transmembrane</keyword>
<reference evidence="9" key="1">
    <citation type="submission" date="2020-05" db="EMBL/GenBank/DDBJ databases">
        <title>Chitinophaga laudate sp. nov., isolated from a tropical peat swamp.</title>
        <authorList>
            <person name="Goh C.B.S."/>
            <person name="Lee M.S."/>
            <person name="Parimannan S."/>
            <person name="Pasbakhsh P."/>
            <person name="Yule C.M."/>
            <person name="Rajandas H."/>
            <person name="Loke S."/>
            <person name="Croft L."/>
            <person name="Tan J.B.L."/>
        </authorList>
    </citation>
    <scope>NUCLEOTIDE SEQUENCE</scope>
    <source>
        <strain evidence="9">Mgbs1</strain>
    </source>
</reference>
<dbReference type="AlphaFoldDB" id="A0A9Q5D265"/>
<evidence type="ECO:0000256" key="1">
    <source>
        <dbReference type="ARBA" id="ARBA00004651"/>
    </source>
</evidence>
<dbReference type="PANTHER" id="PTHR30572">
    <property type="entry name" value="MEMBRANE COMPONENT OF TRANSPORTER-RELATED"/>
    <property type="match status" value="1"/>
</dbReference>
<organism evidence="9 10">
    <name type="scientific">Chitinophaga solisilvae</name>
    <dbReference type="NCBI Taxonomy" id="1233460"/>
    <lineage>
        <taxon>Bacteria</taxon>
        <taxon>Pseudomonadati</taxon>
        <taxon>Bacteroidota</taxon>
        <taxon>Chitinophagia</taxon>
        <taxon>Chitinophagales</taxon>
        <taxon>Chitinophagaceae</taxon>
        <taxon>Chitinophaga</taxon>
    </lineage>
</organism>
<keyword evidence="10" id="KW-1185">Reference proteome</keyword>
<dbReference type="Pfam" id="PF02687">
    <property type="entry name" value="FtsX"/>
    <property type="match status" value="2"/>
</dbReference>
<evidence type="ECO:0000259" key="7">
    <source>
        <dbReference type="Pfam" id="PF02687"/>
    </source>
</evidence>
<keyword evidence="2" id="KW-1003">Cell membrane</keyword>
<feature type="transmembrane region" description="Helical" evidence="6">
    <location>
        <begin position="760"/>
        <end position="780"/>
    </location>
</feature>
<sequence>MLSTNIKTAWRALKKNRFYTIINVMGLAIATAAFLLIINYVRFEYSYENFYRNADNIYRITLDRYKGAEYVVTDCETHPPLGPLLKKDIPDVVDYVRIQQIDDAAEIKYRQKVFVTSRMYASDPSIFTIFNYDFKEGSPANALNEPFQAVLTASTAQKMFGDKPAKGEVIQFMDKSYTITGVIQDLPPNTHLKINMLISLSTLPQLGFQLNSWNGNNNYTYVQLRPHTSLTAFDSKMRTLTKGFIRDNIYRTEPVKDIHLFSHKTFEPEINGNIKTVRFLLITAFMILLVGSVNYINLTTARTTERTKEVGMRKALGASRGSLVRQFMMETLLINLFAMAIALLLVKLALPFYLVLADRVAVNSFFTSPVFWLICLALFVLNSLLSGIYPAMVLSAVKPVSITVKSFTASIGSALFRKTLVVGQFTAALVILSASFIVYRQLAFLRSQDLGLNPAELLVIKATSGEDDAVLEKEQPAFRQALQQLPAIQQASISQSLPGVPLNQLSTTTGISRYGATDGKGYNFYMYGIDSRLLDITGIKLVAGHNFRDGFPNKDEVIISREASRLLGFRTPETAVGQRISLTLSDSAKFSTIVGVTEDYHQLSMKESLLPMLHWYQQIGKYYVLKVSTAEMPATIAQIKSLWEQHFPGHTFEYQFMDQLFDQQYKADDQFGKVVKIFSALTLFITCLGILGLTAYNITRRTKEIGIRKVLGASVGSIVGLLSKDFVKLAMLAMIIATPLSWYIMQQWLQNFAYHMHIRWWMFAWSGLLTAGIAFVTACLQSVRAALMDPVKSLKTE</sequence>
<dbReference type="OrthoDB" id="5933722at2"/>
<feature type="transmembrane region" description="Helical" evidence="6">
    <location>
        <begin position="279"/>
        <end position="298"/>
    </location>
</feature>
<feature type="transmembrane region" description="Helical" evidence="6">
    <location>
        <begin position="21"/>
        <end position="41"/>
    </location>
</feature>
<evidence type="ECO:0000256" key="5">
    <source>
        <dbReference type="ARBA" id="ARBA00023136"/>
    </source>
</evidence>
<dbReference type="InterPro" id="IPR050250">
    <property type="entry name" value="Macrolide_Exporter_MacB"/>
</dbReference>
<feature type="transmembrane region" description="Helical" evidence="6">
    <location>
        <begin position="677"/>
        <end position="699"/>
    </location>
</feature>
<evidence type="ECO:0000313" key="10">
    <source>
        <dbReference type="Proteomes" id="UP000281028"/>
    </source>
</evidence>
<gene>
    <name evidence="9" type="ORF">ECE50_016120</name>
</gene>
<accession>A0A9Q5D265</accession>
<comment type="subcellular location">
    <subcellularLocation>
        <location evidence="1">Cell membrane</location>
        <topology evidence="1">Multi-pass membrane protein</topology>
    </subcellularLocation>
</comment>
<feature type="transmembrane region" description="Helical" evidence="6">
    <location>
        <begin position="370"/>
        <end position="394"/>
    </location>
</feature>
<protein>
    <submittedName>
        <fullName evidence="9">FtsX-like permease family protein</fullName>
    </submittedName>
</protein>
<dbReference type="GO" id="GO:0005886">
    <property type="term" value="C:plasma membrane"/>
    <property type="evidence" value="ECO:0007669"/>
    <property type="project" value="UniProtKB-SubCell"/>
</dbReference>
<dbReference type="Proteomes" id="UP000281028">
    <property type="component" value="Unassembled WGS sequence"/>
</dbReference>
<evidence type="ECO:0000256" key="3">
    <source>
        <dbReference type="ARBA" id="ARBA00022692"/>
    </source>
</evidence>
<evidence type="ECO:0000313" key="9">
    <source>
        <dbReference type="EMBL" id="NSL88366.1"/>
    </source>
</evidence>
<dbReference type="InterPro" id="IPR025857">
    <property type="entry name" value="MacB_PCD"/>
</dbReference>
<feature type="domain" description="MacB-like periplasmic core" evidence="8">
    <location>
        <begin position="20"/>
        <end position="239"/>
    </location>
</feature>
<dbReference type="EMBL" id="RIAR02000001">
    <property type="protein sequence ID" value="NSL88366.1"/>
    <property type="molecule type" value="Genomic_DNA"/>
</dbReference>
<proteinExistence type="predicted"/>
<comment type="caution">
    <text evidence="9">The sequence shown here is derived from an EMBL/GenBank/DDBJ whole genome shotgun (WGS) entry which is preliminary data.</text>
</comment>
<evidence type="ECO:0000259" key="8">
    <source>
        <dbReference type="Pfam" id="PF12704"/>
    </source>
</evidence>
<dbReference type="PANTHER" id="PTHR30572:SF18">
    <property type="entry name" value="ABC-TYPE MACROLIDE FAMILY EXPORT SYSTEM PERMEASE COMPONENT 2"/>
    <property type="match status" value="1"/>
</dbReference>
<dbReference type="GO" id="GO:0022857">
    <property type="term" value="F:transmembrane transporter activity"/>
    <property type="evidence" value="ECO:0007669"/>
    <property type="project" value="TreeGrafter"/>
</dbReference>
<feature type="domain" description="ABC3 transporter permease C-terminal" evidence="7">
    <location>
        <begin position="677"/>
        <end position="786"/>
    </location>
</feature>
<feature type="transmembrane region" description="Helical" evidence="6">
    <location>
        <begin position="332"/>
        <end position="350"/>
    </location>
</feature>
<name>A0A9Q5D265_9BACT</name>
<keyword evidence="5 6" id="KW-0472">Membrane</keyword>
<evidence type="ECO:0000256" key="4">
    <source>
        <dbReference type="ARBA" id="ARBA00022989"/>
    </source>
</evidence>